<dbReference type="Pfam" id="PF04542">
    <property type="entry name" value="Sigma70_r2"/>
    <property type="match status" value="1"/>
</dbReference>
<dbReference type="InterPro" id="IPR007627">
    <property type="entry name" value="RNA_pol_sigma70_r2"/>
</dbReference>
<reference evidence="2 3" key="1">
    <citation type="journal article" date="2015" name="Genome Announc.">
        <title>Expanding the biotechnology potential of lactobacilli through comparative genomics of 213 strains and associated genera.</title>
        <authorList>
            <person name="Sun Z."/>
            <person name="Harris H.M."/>
            <person name="McCann A."/>
            <person name="Guo C."/>
            <person name="Argimon S."/>
            <person name="Zhang W."/>
            <person name="Yang X."/>
            <person name="Jeffery I.B."/>
            <person name="Cooney J.C."/>
            <person name="Kagawa T.F."/>
            <person name="Liu W."/>
            <person name="Song Y."/>
            <person name="Salvetti E."/>
            <person name="Wrobel A."/>
            <person name="Rasinkangas P."/>
            <person name="Parkhill J."/>
            <person name="Rea M.C."/>
            <person name="O'Sullivan O."/>
            <person name="Ritari J."/>
            <person name="Douillard F.P."/>
            <person name="Paul Ross R."/>
            <person name="Yang R."/>
            <person name="Briner A.E."/>
            <person name="Felis G.E."/>
            <person name="de Vos W.M."/>
            <person name="Barrangou R."/>
            <person name="Klaenhammer T.R."/>
            <person name="Caufield P.W."/>
            <person name="Cui Y."/>
            <person name="Zhang H."/>
            <person name="O'Toole P.W."/>
        </authorList>
    </citation>
    <scope>NUCLEOTIDE SEQUENCE [LARGE SCALE GENOMIC DNA]</scope>
    <source>
        <strain evidence="2 3">DSM 19394</strain>
    </source>
</reference>
<organism evidence="2 3">
    <name type="scientific">Levilactobacillus acidifarinae DSM 19394 = JCM 15949</name>
    <dbReference type="NCBI Taxonomy" id="1423715"/>
    <lineage>
        <taxon>Bacteria</taxon>
        <taxon>Bacillati</taxon>
        <taxon>Bacillota</taxon>
        <taxon>Bacilli</taxon>
        <taxon>Lactobacillales</taxon>
        <taxon>Lactobacillaceae</taxon>
        <taxon>Levilactobacillus</taxon>
    </lineage>
</organism>
<dbReference type="OrthoDB" id="1767844at2"/>
<dbReference type="NCBIfam" id="TIGR02937">
    <property type="entry name" value="sigma70-ECF"/>
    <property type="match status" value="1"/>
</dbReference>
<sequence length="187" mass="22157">MEQLEDWQLIDLIRTCGDSAAVQELFGRYRPVMLRLRQQYYLPEHDLDDWEQEARLVLCAATHKFDQERSTSFGAFYKLNLKHRVYDLIRQSQAQKRHAQVLSFDAQWAYFADTLVDPRMQVRESLELQETLQRLLPRLSPVERAVFTALLRKATPADISQEFAWPLERVVAALHRCRQKLRQLLTE</sequence>
<dbReference type="AlphaFoldDB" id="A0A0R1LKK0"/>
<proteinExistence type="predicted"/>
<dbReference type="EMBL" id="AZDV01000003">
    <property type="protein sequence ID" value="KRK96476.1"/>
    <property type="molecule type" value="Genomic_DNA"/>
</dbReference>
<dbReference type="STRING" id="1423715.FD25_GL001972"/>
<protein>
    <submittedName>
        <fullName evidence="2">ComX</fullName>
    </submittedName>
</protein>
<evidence type="ECO:0000313" key="2">
    <source>
        <dbReference type="EMBL" id="KRK96476.1"/>
    </source>
</evidence>
<dbReference type="PATRIC" id="fig|1423715.3.peg.2023"/>
<feature type="domain" description="RNA polymerase sigma-70 region 2" evidence="1">
    <location>
        <begin position="25"/>
        <end position="93"/>
    </location>
</feature>
<comment type="caution">
    <text evidence="2">The sequence shown here is derived from an EMBL/GenBank/DDBJ whole genome shotgun (WGS) entry which is preliminary data.</text>
</comment>
<keyword evidence="3" id="KW-1185">Reference proteome</keyword>
<evidence type="ECO:0000259" key="1">
    <source>
        <dbReference type="Pfam" id="PF04542"/>
    </source>
</evidence>
<accession>A0A0R1LKK0</accession>
<dbReference type="GO" id="GO:0003700">
    <property type="term" value="F:DNA-binding transcription factor activity"/>
    <property type="evidence" value="ECO:0007669"/>
    <property type="project" value="InterPro"/>
</dbReference>
<evidence type="ECO:0000313" key="3">
    <source>
        <dbReference type="Proteomes" id="UP000051955"/>
    </source>
</evidence>
<dbReference type="InterPro" id="IPR013325">
    <property type="entry name" value="RNA_pol_sigma_r2"/>
</dbReference>
<dbReference type="InterPro" id="IPR014284">
    <property type="entry name" value="RNA_pol_sigma-70_dom"/>
</dbReference>
<dbReference type="GO" id="GO:0006352">
    <property type="term" value="P:DNA-templated transcription initiation"/>
    <property type="evidence" value="ECO:0007669"/>
    <property type="project" value="InterPro"/>
</dbReference>
<dbReference type="Gene3D" id="1.10.1740.10">
    <property type="match status" value="1"/>
</dbReference>
<dbReference type="InterPro" id="IPR013324">
    <property type="entry name" value="RNA_pol_sigma_r3/r4-like"/>
</dbReference>
<name>A0A0R1LKK0_9LACO</name>
<dbReference type="InterPro" id="IPR036388">
    <property type="entry name" value="WH-like_DNA-bd_sf"/>
</dbReference>
<dbReference type="Gene3D" id="1.10.10.10">
    <property type="entry name" value="Winged helix-like DNA-binding domain superfamily/Winged helix DNA-binding domain"/>
    <property type="match status" value="1"/>
</dbReference>
<dbReference type="RefSeq" id="WP_057800828.1">
    <property type="nucleotide sequence ID" value="NZ_AZDV01000003.1"/>
</dbReference>
<dbReference type="Proteomes" id="UP000051955">
    <property type="component" value="Unassembled WGS sequence"/>
</dbReference>
<dbReference type="SUPFAM" id="SSF88946">
    <property type="entry name" value="Sigma2 domain of RNA polymerase sigma factors"/>
    <property type="match status" value="1"/>
</dbReference>
<gene>
    <name evidence="2" type="ORF">FD25_GL001972</name>
</gene>
<dbReference type="SUPFAM" id="SSF88659">
    <property type="entry name" value="Sigma3 and sigma4 domains of RNA polymerase sigma factors"/>
    <property type="match status" value="1"/>
</dbReference>